<sequence>MDEIGLAELRALGEQKDETRGKWYTIAAVAVAAAGGGGNVVNIYEMATAGLGVEDEKQVQRRLKEAILKTSILYGIPKSLQALLPLFATLDDDRIDHYGPRYFKNPVTLGANYSLQRINRTEKMNSKEPLSVRQDRARAYFDTLWTPAAAQANREKNFKYQPDLYLLNLEMIYELWISETDILDPVETQCCNAVALICSGSPVQAMWHTRGIVRHGGTLEVAKFAQGIGLAVAKAYGLDTQNVVKVDDIPFDDTTPH</sequence>
<evidence type="ECO:0000313" key="2">
    <source>
        <dbReference type="Proteomes" id="UP000054771"/>
    </source>
</evidence>
<dbReference type="EMBL" id="CDMC01000003">
    <property type="protein sequence ID" value="CEL03656.1"/>
    <property type="molecule type" value="Genomic_DNA"/>
</dbReference>
<dbReference type="Proteomes" id="UP000054771">
    <property type="component" value="Unassembled WGS sequence"/>
</dbReference>
<evidence type="ECO:0000313" key="1">
    <source>
        <dbReference type="EMBL" id="CEL03656.1"/>
    </source>
</evidence>
<dbReference type="Gene3D" id="1.20.1290.10">
    <property type="entry name" value="AhpD-like"/>
    <property type="match status" value="1"/>
</dbReference>
<dbReference type="InterPro" id="IPR052999">
    <property type="entry name" value="PTS1_Protein"/>
</dbReference>
<dbReference type="PANTHER" id="PTHR28180">
    <property type="entry name" value="CONSERVED MITOCHONDRIAL PROTEIN-RELATED"/>
    <property type="match status" value="1"/>
</dbReference>
<name>A0A0U5FZM0_ASPCI</name>
<dbReference type="SUPFAM" id="SSF69118">
    <property type="entry name" value="AhpD-like"/>
    <property type="match status" value="1"/>
</dbReference>
<dbReference type="AlphaFoldDB" id="A0A0U5FZM0"/>
<gene>
    <name evidence="1" type="ORF">ASPCAL04806</name>
</gene>
<dbReference type="OrthoDB" id="5537330at2759"/>
<keyword evidence="2" id="KW-1185">Reference proteome</keyword>
<proteinExistence type="predicted"/>
<dbReference type="STRING" id="454130.A0A0U5FZM0"/>
<dbReference type="InterPro" id="IPR029032">
    <property type="entry name" value="AhpD-like"/>
</dbReference>
<accession>A0A0U5FZM0</accession>
<organism evidence="1 2">
    <name type="scientific">Aspergillus calidoustus</name>
    <dbReference type="NCBI Taxonomy" id="454130"/>
    <lineage>
        <taxon>Eukaryota</taxon>
        <taxon>Fungi</taxon>
        <taxon>Dikarya</taxon>
        <taxon>Ascomycota</taxon>
        <taxon>Pezizomycotina</taxon>
        <taxon>Eurotiomycetes</taxon>
        <taxon>Eurotiomycetidae</taxon>
        <taxon>Eurotiales</taxon>
        <taxon>Aspergillaceae</taxon>
        <taxon>Aspergillus</taxon>
        <taxon>Aspergillus subgen. Nidulantes</taxon>
    </lineage>
</organism>
<reference evidence="2" key="1">
    <citation type="journal article" date="2016" name="Genome Announc.">
        <title>Draft genome sequences of fungus Aspergillus calidoustus.</title>
        <authorList>
            <person name="Horn F."/>
            <person name="Linde J."/>
            <person name="Mattern D.J."/>
            <person name="Walther G."/>
            <person name="Guthke R."/>
            <person name="Scherlach K."/>
            <person name="Martin K."/>
            <person name="Brakhage A.A."/>
            <person name="Petzke L."/>
            <person name="Valiante V."/>
        </authorList>
    </citation>
    <scope>NUCLEOTIDE SEQUENCE [LARGE SCALE GENOMIC DNA]</scope>
    <source>
        <strain evidence="2">SF006504</strain>
    </source>
</reference>
<evidence type="ECO:0008006" key="3">
    <source>
        <dbReference type="Google" id="ProtNLM"/>
    </source>
</evidence>
<dbReference type="OMA" id="WHTRGIV"/>
<protein>
    <recommendedName>
        <fullName evidence="3">Carboxymuconolactone decarboxylase-like domain-containing protein</fullName>
    </recommendedName>
</protein>